<evidence type="ECO:0000313" key="1">
    <source>
        <dbReference type="EMBL" id="GME87898.1"/>
    </source>
</evidence>
<organism evidence="1 2">
    <name type="scientific">Ambrosiozyma monospora</name>
    <name type="common">Yeast</name>
    <name type="synonym">Endomycopsis monosporus</name>
    <dbReference type="NCBI Taxonomy" id="43982"/>
    <lineage>
        <taxon>Eukaryota</taxon>
        <taxon>Fungi</taxon>
        <taxon>Dikarya</taxon>
        <taxon>Ascomycota</taxon>
        <taxon>Saccharomycotina</taxon>
        <taxon>Pichiomycetes</taxon>
        <taxon>Pichiales</taxon>
        <taxon>Pichiaceae</taxon>
        <taxon>Ambrosiozyma</taxon>
    </lineage>
</organism>
<keyword evidence="2" id="KW-1185">Reference proteome</keyword>
<dbReference type="EMBL" id="BSXS01007218">
    <property type="protein sequence ID" value="GME87898.1"/>
    <property type="molecule type" value="Genomic_DNA"/>
</dbReference>
<reference evidence="1" key="1">
    <citation type="submission" date="2023-04" db="EMBL/GenBank/DDBJ databases">
        <title>Ambrosiozyma monospora NBRC 10751.</title>
        <authorList>
            <person name="Ichikawa N."/>
            <person name="Sato H."/>
            <person name="Tonouchi N."/>
        </authorList>
    </citation>
    <scope>NUCLEOTIDE SEQUENCE</scope>
    <source>
        <strain evidence="1">NBRC 10751</strain>
    </source>
</reference>
<proteinExistence type="predicted"/>
<sequence length="326" mass="37851">MQRNATCLELGSRMFWSLIVTEWVTHGSLYQFERVTISALYEIFLHRLRYSPEIMEINNFIATIKSYIKMDFEDEAYQPVMQFVNTMFEFLTAAAELKNIPEGAEFDDDRAFYKLNVSSYLLNVDKPELLQSFINSMYESYLDKKNYTQAALSLELLANTYSWNPTTFLPPCQAPKFPSQSEFKRKEALYRLIASNFNKGNKTEQAVEIFQELLEAYNKFSFDLKGLSYCHTELAKCFIELETAGSMESTYFKISFIGLGFPTSLRGKEFIYEGLPFEHITSINHRLTRMYPGSRIITNEDDAKKLLSSSPFGKFLMLDSIWIPNI</sequence>
<protein>
    <submittedName>
        <fullName evidence="1">Unnamed protein product</fullName>
    </submittedName>
</protein>
<dbReference type="Proteomes" id="UP001165064">
    <property type="component" value="Unassembled WGS sequence"/>
</dbReference>
<comment type="caution">
    <text evidence="1">The sequence shown here is derived from an EMBL/GenBank/DDBJ whole genome shotgun (WGS) entry which is preliminary data.</text>
</comment>
<gene>
    <name evidence="1" type="ORF">Amon02_000827700</name>
</gene>
<accession>A0ACB5TFP0</accession>
<name>A0ACB5TFP0_AMBMO</name>
<evidence type="ECO:0000313" key="2">
    <source>
        <dbReference type="Proteomes" id="UP001165064"/>
    </source>
</evidence>